<dbReference type="Pfam" id="PF00805">
    <property type="entry name" value="Pentapeptide"/>
    <property type="match status" value="1"/>
</dbReference>
<dbReference type="KEGG" id="cfi:Celf_1320"/>
<dbReference type="Proteomes" id="UP000008460">
    <property type="component" value="Chromosome"/>
</dbReference>
<dbReference type="AlphaFoldDB" id="F4H4X5"/>
<reference evidence="1 2" key="1">
    <citation type="submission" date="2011-04" db="EMBL/GenBank/DDBJ databases">
        <title>Complete sequence of Cellulomonas fimi ATCC 484.</title>
        <authorList>
            <consortium name="US DOE Joint Genome Institute"/>
            <person name="Lucas S."/>
            <person name="Han J."/>
            <person name="Lapidus A."/>
            <person name="Cheng J.-F."/>
            <person name="Goodwin L."/>
            <person name="Pitluck S."/>
            <person name="Peters L."/>
            <person name="Chertkov O."/>
            <person name="Detter J.C."/>
            <person name="Han C."/>
            <person name="Tapia R."/>
            <person name="Land M."/>
            <person name="Hauser L."/>
            <person name="Kyrpides N."/>
            <person name="Ivanova N."/>
            <person name="Ovchinnikova G."/>
            <person name="Pagani I."/>
            <person name="Mead D."/>
            <person name="Brumm P."/>
            <person name="Woyke T."/>
        </authorList>
    </citation>
    <scope>NUCLEOTIDE SEQUENCE [LARGE SCALE GENOMIC DNA]</scope>
    <source>
        <strain evidence="2">ATCC 484 / DSM 20113 / JCM 1341 / NBRC 15513 / NCIMB 8980 / NCTC 7547</strain>
    </source>
</reference>
<protein>
    <submittedName>
        <fullName evidence="1">Pentapeptide repeat protein</fullName>
    </submittedName>
</protein>
<dbReference type="InterPro" id="IPR001646">
    <property type="entry name" value="5peptide_repeat"/>
</dbReference>
<evidence type="ECO:0000313" key="2">
    <source>
        <dbReference type="Proteomes" id="UP000008460"/>
    </source>
</evidence>
<proteinExistence type="predicted"/>
<dbReference type="SUPFAM" id="SSF141571">
    <property type="entry name" value="Pentapeptide repeat-like"/>
    <property type="match status" value="1"/>
</dbReference>
<accession>F4H4X5</accession>
<dbReference type="HOGENOM" id="CLU_068870_0_0_11"/>
<dbReference type="InterPro" id="IPR051082">
    <property type="entry name" value="Pentapeptide-BTB/POZ_domain"/>
</dbReference>
<name>F4H4X5_CELFA</name>
<dbReference type="EMBL" id="CP002666">
    <property type="protein sequence ID" value="AEE45455.1"/>
    <property type="molecule type" value="Genomic_DNA"/>
</dbReference>
<dbReference type="STRING" id="590998.Celf_1320"/>
<dbReference type="PANTHER" id="PTHR14136:SF17">
    <property type="entry name" value="BTB_POZ DOMAIN-CONTAINING PROTEIN KCTD9"/>
    <property type="match status" value="1"/>
</dbReference>
<dbReference type="PANTHER" id="PTHR14136">
    <property type="entry name" value="BTB_POZ DOMAIN-CONTAINING PROTEIN KCTD9"/>
    <property type="match status" value="1"/>
</dbReference>
<dbReference type="Gene3D" id="2.160.20.80">
    <property type="entry name" value="E3 ubiquitin-protein ligase SopA"/>
    <property type="match status" value="1"/>
</dbReference>
<organism evidence="1 2">
    <name type="scientific">Cellulomonas fimi (strain ATCC 484 / DSM 20113 / JCM 1341 / CCUG 24087 / LMG 16345 / NBRC 15513 / NCIMB 8980 / NCTC 7547 / NRS-133)</name>
    <dbReference type="NCBI Taxonomy" id="590998"/>
    <lineage>
        <taxon>Bacteria</taxon>
        <taxon>Bacillati</taxon>
        <taxon>Actinomycetota</taxon>
        <taxon>Actinomycetes</taxon>
        <taxon>Micrococcales</taxon>
        <taxon>Cellulomonadaceae</taxon>
        <taxon>Cellulomonas</taxon>
    </lineage>
</organism>
<gene>
    <name evidence="1" type="ordered locus">Celf_1320</name>
</gene>
<sequence>MEQAGARVPLELHADCSRCAALCCVVLPFARSADFAVDKPAGTACGHLQDDLRCGIHDRLRERGFAGCTVFDCFGAGQHVTAAFGGPAVRPDAAVADAFAVQRRLHEFAWYLDDALDRADAAAVHADARRALAAVVALAETPPAVRDAAVVDGLHREVDDVLARTSAAVRAAARAGLPGRRRDRRRADLVGARLAGADLRAVDLRGAWLMGADLRGADLRVADLVGADLRGADLRDADLTDALFVTGPQAAAARGNLGTRLPGRVARPTHWTGRATR</sequence>
<keyword evidence="2" id="KW-1185">Reference proteome</keyword>
<evidence type="ECO:0000313" key="1">
    <source>
        <dbReference type="EMBL" id="AEE45455.1"/>
    </source>
</evidence>
<dbReference type="eggNOG" id="COG1357">
    <property type="taxonomic scope" value="Bacteria"/>
</dbReference>
<dbReference type="RefSeq" id="WP_013770481.1">
    <property type="nucleotide sequence ID" value="NC_015514.1"/>
</dbReference>